<evidence type="ECO:0000256" key="1">
    <source>
        <dbReference type="SAM" id="MobiDB-lite"/>
    </source>
</evidence>
<proteinExistence type="predicted"/>
<keyword evidence="2" id="KW-0812">Transmembrane</keyword>
<dbReference type="EMBL" id="CAXAJV020001293">
    <property type="protein sequence ID" value="CAL7945368.1"/>
    <property type="molecule type" value="Genomic_DNA"/>
</dbReference>
<name>A0ABP1NYR3_XYLVO</name>
<gene>
    <name evidence="3" type="ORF">XYLVIOL_LOCUS7173</name>
</gene>
<sequence>MCCEISEGIPNKKKHEKPNSPAKPYKMDEKKKEITEKIDIYYFDHGNSAYYRTTDSPPILVTEKCAEKTDQAATRFWAEIFGTVHIGTAFVTAFILQLVRFLLYSIVRPLTVGILQMFADYFIKALLSIVFNALIQPVLILLYNIATSFKDLCEPIAEAIGLFLREIAHLCAAIRIIDVKQGAAPSVACT</sequence>
<feature type="transmembrane region" description="Helical" evidence="2">
    <location>
        <begin position="76"/>
        <end position="101"/>
    </location>
</feature>
<keyword evidence="2" id="KW-1133">Transmembrane helix</keyword>
<reference evidence="3 4" key="1">
    <citation type="submission" date="2024-08" db="EMBL/GenBank/DDBJ databases">
        <authorList>
            <person name="Will J Nash"/>
            <person name="Angela Man"/>
            <person name="Seanna McTaggart"/>
            <person name="Kendall Baker"/>
            <person name="Tom Barker"/>
            <person name="Leah Catchpole"/>
            <person name="Alex Durrant"/>
            <person name="Karim Gharbi"/>
            <person name="Naomi Irish"/>
            <person name="Gemy Kaithakottil"/>
            <person name="Debby Ku"/>
            <person name="Aaliyah Providence"/>
            <person name="Felix Shaw"/>
            <person name="David Swarbreck"/>
            <person name="Chris Watkins"/>
            <person name="Ann M. McCartney"/>
            <person name="Giulio Formenti"/>
            <person name="Alice Mouton"/>
            <person name="Noel Vella"/>
            <person name="Bjorn M von Reumont"/>
            <person name="Adriana Vella"/>
            <person name="Wilfried Haerty"/>
        </authorList>
    </citation>
    <scope>NUCLEOTIDE SEQUENCE [LARGE SCALE GENOMIC DNA]</scope>
</reference>
<feature type="transmembrane region" description="Helical" evidence="2">
    <location>
        <begin position="121"/>
        <end position="143"/>
    </location>
</feature>
<protein>
    <submittedName>
        <fullName evidence="3">Uncharacterized protein</fullName>
    </submittedName>
</protein>
<feature type="region of interest" description="Disordered" evidence="1">
    <location>
        <begin position="1"/>
        <end position="26"/>
    </location>
</feature>
<evidence type="ECO:0000313" key="4">
    <source>
        <dbReference type="Proteomes" id="UP001642520"/>
    </source>
</evidence>
<accession>A0ABP1NYR3</accession>
<evidence type="ECO:0000256" key="2">
    <source>
        <dbReference type="SAM" id="Phobius"/>
    </source>
</evidence>
<organism evidence="3 4">
    <name type="scientific">Xylocopa violacea</name>
    <name type="common">Violet carpenter bee</name>
    <name type="synonym">Apis violacea</name>
    <dbReference type="NCBI Taxonomy" id="135666"/>
    <lineage>
        <taxon>Eukaryota</taxon>
        <taxon>Metazoa</taxon>
        <taxon>Ecdysozoa</taxon>
        <taxon>Arthropoda</taxon>
        <taxon>Hexapoda</taxon>
        <taxon>Insecta</taxon>
        <taxon>Pterygota</taxon>
        <taxon>Neoptera</taxon>
        <taxon>Endopterygota</taxon>
        <taxon>Hymenoptera</taxon>
        <taxon>Apocrita</taxon>
        <taxon>Aculeata</taxon>
        <taxon>Apoidea</taxon>
        <taxon>Anthophila</taxon>
        <taxon>Apidae</taxon>
        <taxon>Xylocopa</taxon>
        <taxon>Xylocopa</taxon>
    </lineage>
</organism>
<keyword evidence="2" id="KW-0472">Membrane</keyword>
<dbReference type="Proteomes" id="UP001642520">
    <property type="component" value="Unassembled WGS sequence"/>
</dbReference>
<comment type="caution">
    <text evidence="3">The sequence shown here is derived from an EMBL/GenBank/DDBJ whole genome shotgun (WGS) entry which is preliminary data.</text>
</comment>
<evidence type="ECO:0000313" key="3">
    <source>
        <dbReference type="EMBL" id="CAL7945368.1"/>
    </source>
</evidence>
<keyword evidence="4" id="KW-1185">Reference proteome</keyword>